<dbReference type="Gene3D" id="3.30.450.20">
    <property type="entry name" value="PAS domain"/>
    <property type="match status" value="2"/>
</dbReference>
<evidence type="ECO:0000256" key="9">
    <source>
        <dbReference type="SAM" id="MobiDB-lite"/>
    </source>
</evidence>
<dbReference type="InterPro" id="IPR013656">
    <property type="entry name" value="PAS_4"/>
</dbReference>
<dbReference type="Gene3D" id="3.30.565.10">
    <property type="entry name" value="Histidine kinase-like ATPase, C-terminal domain"/>
    <property type="match status" value="2"/>
</dbReference>
<comment type="catalytic activity">
    <reaction evidence="1">
        <text>ATP + protein L-histidine = ADP + protein N-phospho-L-histidine.</text>
        <dbReference type="EC" id="2.7.13.3"/>
    </reaction>
</comment>
<dbReference type="InterPro" id="IPR001932">
    <property type="entry name" value="PPM-type_phosphatase-like_dom"/>
</dbReference>
<dbReference type="EMBL" id="CP023445">
    <property type="protein sequence ID" value="ATE55246.1"/>
    <property type="molecule type" value="Genomic_DNA"/>
</dbReference>
<feature type="region of interest" description="Disordered" evidence="9">
    <location>
        <begin position="582"/>
        <end position="609"/>
    </location>
</feature>
<dbReference type="Proteomes" id="UP000218505">
    <property type="component" value="Chromosome"/>
</dbReference>
<feature type="domain" description="Histidine kinase" evidence="10">
    <location>
        <begin position="336"/>
        <end position="550"/>
    </location>
</feature>
<dbReference type="CDD" id="cd17574">
    <property type="entry name" value="REC_OmpR"/>
    <property type="match status" value="1"/>
</dbReference>
<evidence type="ECO:0000256" key="3">
    <source>
        <dbReference type="ARBA" id="ARBA00012438"/>
    </source>
</evidence>
<dbReference type="Pfam" id="PF00512">
    <property type="entry name" value="HisKA"/>
    <property type="match status" value="1"/>
</dbReference>
<dbReference type="InterPro" id="IPR001789">
    <property type="entry name" value="Sig_transdc_resp-reg_receiver"/>
</dbReference>
<evidence type="ECO:0000256" key="7">
    <source>
        <dbReference type="ARBA" id="ARBA00023012"/>
    </source>
</evidence>
<evidence type="ECO:0000313" key="13">
    <source>
        <dbReference type="EMBL" id="ATE55246.1"/>
    </source>
</evidence>
<dbReference type="InterPro" id="IPR013767">
    <property type="entry name" value="PAS_fold"/>
</dbReference>
<keyword evidence="4 8" id="KW-0597">Phosphoprotein</keyword>
<dbReference type="CDD" id="cd00082">
    <property type="entry name" value="HisKA"/>
    <property type="match status" value="1"/>
</dbReference>
<dbReference type="InterPro" id="IPR003594">
    <property type="entry name" value="HATPase_dom"/>
</dbReference>
<dbReference type="InterPro" id="IPR003018">
    <property type="entry name" value="GAF"/>
</dbReference>
<dbReference type="FunFam" id="3.30.565.10:FF:000006">
    <property type="entry name" value="Sensor histidine kinase WalK"/>
    <property type="match status" value="1"/>
</dbReference>
<keyword evidence="6 13" id="KW-0418">Kinase</keyword>
<evidence type="ECO:0000256" key="4">
    <source>
        <dbReference type="ARBA" id="ARBA00022553"/>
    </source>
</evidence>
<evidence type="ECO:0000313" key="14">
    <source>
        <dbReference type="Proteomes" id="UP000218505"/>
    </source>
</evidence>
<dbReference type="CDD" id="cd00075">
    <property type="entry name" value="HATPase"/>
    <property type="match status" value="1"/>
</dbReference>
<name>A0A290Z8C1_9PSEU</name>
<dbReference type="PRINTS" id="PR00344">
    <property type="entry name" value="BCTRLSENSOR"/>
</dbReference>
<evidence type="ECO:0000259" key="11">
    <source>
        <dbReference type="PROSITE" id="PS50110"/>
    </source>
</evidence>
<evidence type="ECO:0000256" key="6">
    <source>
        <dbReference type="ARBA" id="ARBA00022777"/>
    </source>
</evidence>
<dbReference type="Gene3D" id="3.40.50.2300">
    <property type="match status" value="1"/>
</dbReference>
<dbReference type="InterPro" id="IPR000014">
    <property type="entry name" value="PAS"/>
</dbReference>
<dbReference type="SUPFAM" id="SSF55781">
    <property type="entry name" value="GAF domain-like"/>
    <property type="match status" value="1"/>
</dbReference>
<dbReference type="SUPFAM" id="SSF47384">
    <property type="entry name" value="Homodimeric domain of signal transducing histidine kinase"/>
    <property type="match status" value="1"/>
</dbReference>
<dbReference type="SMART" id="SM00387">
    <property type="entry name" value="HATPase_c"/>
    <property type="match status" value="1"/>
</dbReference>
<dbReference type="Pfam" id="PF13581">
    <property type="entry name" value="HATPase_c_2"/>
    <property type="match status" value="1"/>
</dbReference>
<evidence type="ECO:0000256" key="5">
    <source>
        <dbReference type="ARBA" id="ARBA00022679"/>
    </source>
</evidence>
<dbReference type="SMART" id="SM00091">
    <property type="entry name" value="PAS"/>
    <property type="match status" value="1"/>
</dbReference>
<keyword evidence="7" id="KW-0902">Two-component regulatory system</keyword>
<dbReference type="Pfam" id="PF13185">
    <property type="entry name" value="GAF_2"/>
    <property type="match status" value="1"/>
</dbReference>
<dbReference type="SMART" id="SM00331">
    <property type="entry name" value="PP2C_SIG"/>
    <property type="match status" value="1"/>
</dbReference>
<dbReference type="Pfam" id="PF00072">
    <property type="entry name" value="Response_reg"/>
    <property type="match status" value="1"/>
</dbReference>
<keyword evidence="14" id="KW-1185">Reference proteome</keyword>
<dbReference type="SUPFAM" id="SSF52172">
    <property type="entry name" value="CheY-like"/>
    <property type="match status" value="1"/>
</dbReference>
<evidence type="ECO:0000256" key="2">
    <source>
        <dbReference type="ARBA" id="ARBA00004236"/>
    </source>
</evidence>
<evidence type="ECO:0000256" key="1">
    <source>
        <dbReference type="ARBA" id="ARBA00000085"/>
    </source>
</evidence>
<dbReference type="GO" id="GO:0005886">
    <property type="term" value="C:plasma membrane"/>
    <property type="evidence" value="ECO:0007669"/>
    <property type="project" value="UniProtKB-SubCell"/>
</dbReference>
<dbReference type="Gene3D" id="3.30.450.40">
    <property type="match status" value="1"/>
</dbReference>
<dbReference type="Pfam" id="PF00989">
    <property type="entry name" value="PAS"/>
    <property type="match status" value="1"/>
</dbReference>
<dbReference type="PANTHER" id="PTHR43547">
    <property type="entry name" value="TWO-COMPONENT HISTIDINE KINASE"/>
    <property type="match status" value="1"/>
</dbReference>
<dbReference type="FunFam" id="1.10.287.130:FF:000045">
    <property type="entry name" value="Two-component system sensor histidine kinase/response regulator"/>
    <property type="match status" value="1"/>
</dbReference>
<feature type="modified residue" description="4-aspartylphosphate" evidence="8">
    <location>
        <position position="665"/>
    </location>
</feature>
<evidence type="ECO:0000259" key="12">
    <source>
        <dbReference type="PROSITE" id="PS50112"/>
    </source>
</evidence>
<dbReference type="Pfam" id="PF08448">
    <property type="entry name" value="PAS_4"/>
    <property type="match status" value="1"/>
</dbReference>
<dbReference type="Gene3D" id="3.60.40.10">
    <property type="entry name" value="PPM-type phosphatase domain"/>
    <property type="match status" value="1"/>
</dbReference>
<dbReference type="PANTHER" id="PTHR43547:SF2">
    <property type="entry name" value="HYBRID SIGNAL TRANSDUCTION HISTIDINE KINASE C"/>
    <property type="match status" value="1"/>
</dbReference>
<gene>
    <name evidence="13" type="ORF">CNX65_19785</name>
</gene>
<dbReference type="InterPro" id="IPR036457">
    <property type="entry name" value="PPM-type-like_dom_sf"/>
</dbReference>
<evidence type="ECO:0000259" key="10">
    <source>
        <dbReference type="PROSITE" id="PS50109"/>
    </source>
</evidence>
<dbReference type="NCBIfam" id="TIGR00229">
    <property type="entry name" value="sensory_box"/>
    <property type="match status" value="1"/>
</dbReference>
<dbReference type="RefSeq" id="WP_096495081.1">
    <property type="nucleotide sequence ID" value="NZ_CP023445.1"/>
</dbReference>
<dbReference type="InterPro" id="IPR004358">
    <property type="entry name" value="Sig_transdc_His_kin-like_C"/>
</dbReference>
<comment type="subcellular location">
    <subcellularLocation>
        <location evidence="2">Cell membrane</location>
    </subcellularLocation>
</comment>
<dbReference type="CDD" id="cd16936">
    <property type="entry name" value="HATPase_RsbW-like"/>
    <property type="match status" value="1"/>
</dbReference>
<dbReference type="PROSITE" id="PS50109">
    <property type="entry name" value="HIS_KIN"/>
    <property type="match status" value="1"/>
</dbReference>
<dbReference type="Pfam" id="PF02518">
    <property type="entry name" value="HATPase_c"/>
    <property type="match status" value="1"/>
</dbReference>
<accession>A0A290Z8C1</accession>
<feature type="domain" description="PAS" evidence="12">
    <location>
        <begin position="748"/>
        <end position="783"/>
    </location>
</feature>
<dbReference type="InterPro" id="IPR036097">
    <property type="entry name" value="HisK_dim/P_sf"/>
</dbReference>
<organism evidence="13 14">
    <name type="scientific">Actinosynnema pretiosum</name>
    <dbReference type="NCBI Taxonomy" id="42197"/>
    <lineage>
        <taxon>Bacteria</taxon>
        <taxon>Bacillati</taxon>
        <taxon>Actinomycetota</taxon>
        <taxon>Actinomycetes</taxon>
        <taxon>Pseudonocardiales</taxon>
        <taxon>Pseudonocardiaceae</taxon>
        <taxon>Actinosynnema</taxon>
    </lineage>
</organism>
<dbReference type="Gene3D" id="1.10.287.130">
    <property type="match status" value="1"/>
</dbReference>
<dbReference type="InterPro" id="IPR011006">
    <property type="entry name" value="CheY-like_superfamily"/>
</dbReference>
<dbReference type="SUPFAM" id="SSF55785">
    <property type="entry name" value="PYP-like sensor domain (PAS domain)"/>
    <property type="match status" value="1"/>
</dbReference>
<reference evidence="13" key="1">
    <citation type="submission" date="2017-09" db="EMBL/GenBank/DDBJ databases">
        <title>Complete Genome Sequence of ansamitocin-producing Bacterium Actinosynnema pretiosum X47.</title>
        <authorList>
            <person name="Cao G."/>
            <person name="Zong G."/>
            <person name="Zhong C."/>
            <person name="Fu J."/>
        </authorList>
    </citation>
    <scope>NUCLEOTIDE SEQUENCE [LARGE SCALE GENOMIC DNA]</scope>
    <source>
        <strain evidence="13">X47</strain>
    </source>
</reference>
<dbReference type="SUPFAM" id="SSF55874">
    <property type="entry name" value="ATPase domain of HSP90 chaperone/DNA topoisomerase II/histidine kinase"/>
    <property type="match status" value="2"/>
</dbReference>
<dbReference type="InterPro" id="IPR029016">
    <property type="entry name" value="GAF-like_dom_sf"/>
</dbReference>
<dbReference type="GO" id="GO:0006355">
    <property type="term" value="P:regulation of DNA-templated transcription"/>
    <property type="evidence" value="ECO:0007669"/>
    <property type="project" value="InterPro"/>
</dbReference>
<dbReference type="InterPro" id="IPR035965">
    <property type="entry name" value="PAS-like_dom_sf"/>
</dbReference>
<evidence type="ECO:0000256" key="8">
    <source>
        <dbReference type="PROSITE-ProRule" id="PRU00169"/>
    </source>
</evidence>
<dbReference type="SMART" id="SM00065">
    <property type="entry name" value="GAF"/>
    <property type="match status" value="1"/>
</dbReference>
<dbReference type="KEGG" id="apre:CNX65_19785"/>
<protein>
    <recommendedName>
        <fullName evidence="3">histidine kinase</fullName>
        <ecNumber evidence="3">2.7.13.3</ecNumber>
    </recommendedName>
</protein>
<proteinExistence type="predicted"/>
<dbReference type="Pfam" id="PF07228">
    <property type="entry name" value="SpoIIE"/>
    <property type="match status" value="1"/>
</dbReference>
<dbReference type="EC" id="2.7.13.3" evidence="3"/>
<dbReference type="CDD" id="cd00130">
    <property type="entry name" value="PAS"/>
    <property type="match status" value="1"/>
</dbReference>
<dbReference type="GO" id="GO:0000155">
    <property type="term" value="F:phosphorelay sensor kinase activity"/>
    <property type="evidence" value="ECO:0007669"/>
    <property type="project" value="InterPro"/>
</dbReference>
<keyword evidence="5" id="KW-0808">Transferase</keyword>
<dbReference type="PROSITE" id="PS50112">
    <property type="entry name" value="PAS"/>
    <property type="match status" value="1"/>
</dbReference>
<dbReference type="InterPro" id="IPR005467">
    <property type="entry name" value="His_kinase_dom"/>
</dbReference>
<feature type="domain" description="Response regulatory" evidence="11">
    <location>
        <begin position="616"/>
        <end position="732"/>
    </location>
</feature>
<dbReference type="SMART" id="SM00388">
    <property type="entry name" value="HisKA"/>
    <property type="match status" value="1"/>
</dbReference>
<sequence length="1379" mass="146969">MAQAGLAFPGDGEMARLMRAHAWADGPLGPVEDWQASLRTAVRICLTSRFPMILWWGPELRFLYNDAYLPLLGVNHPALGKPGERVWSEIWHIIGPMLRSVLETGEATWSEDLLLPMRRHGYLEETYWTYSYSPLHDDDGVVRGVFTAVSDTTERVVGERRLAVLHDLGARAGDARDVDEACALLVDALTGSGRDVPHAELHLRDPGGGLRRVAAGPGEPPPEGTWPLRGVLESGEPAVVEDLHLLDPPLPSGDWQAPPRRAVVLPLPGDGDEPVGVVVLASCSGRELDEPHRAFLSLVARQCAAVVNAALAYRAQQRRAEELAELDRAKTAFFANISHEFRTPLTLITGPLQELRARAGPGERAELDVVHRNALRLGRLVTALLDFSRIEAGRMRARYEPVDLAVVTAELASTFRSAVEKAGLEFRVDCPPLGVPVHLDRGMWENVVLNLLSNALKFTFGGGIRVEVHREGDHAVVTVADTGVGVPVDELPRLFERFHRIENTRARSAEGSGIGLALVRELVGLHGGEIGAAGAPGGGTAFTIRLPLGTAHLPADAVVAVGGGPRASGAEPYLQEALRWLPDDRDPADDPVHDDPGAAPLSQSPLRAPESALPARVVVADDNADMREYLTRLLRSAGYRVRAVGDGRAALEEVRARTPDLVVTDVMMPRLDGLGLVAALRADQRTAGVPVVLLSARAGQEASIEGLAAGADDYLVKPFAAADLLARVRANVELARLRDHHARWRAALLDSLQEAFFVCDETGAVVEINAAFTTVLGYGPEGLPYGPVYPWWPTAEDDPEGHARVEEVFTDLVGPGSGAHTVVPVVHRDGHRLWVAAAFNRVEDPDTGDRVVVGTFRDVTDEHYAAVREAAVAALSVRLSEADGVSDALVGALGELARLWRAERVVALVGAGAAGEELLTTEPLPEGEEPRSKCPNADRAPVAPATAEALRAALDRPPLVAHPDGPGLVGITLEHPAGALALRVELGGSRRFVAQDEALLVLLAGHLGQALHRLHHVDVQRETALALQRAILGPQELPGGFAARYEPATRPLEVGGDWYDIVPLAGGRTGIVVGDCVGHGLHSATAMGQLRSACRALLLQDIGPAQTLSALDRFAMTVPGARCTTVFCGVLSPDTGHLVYASAGHPPGVLARPGGGVELLDGGRSLPLAVQPDRPRAEAWCDVPARGTLLLYTDGLVERRRQSLDDGIELAGRALQEGRDVSVEDLAAHVMSRLVPAGGFEDDVAVLLYRRPGPLVVEFPADALELTRVRALLRDWLAACGVGRGQAQNVLVAAGEACANAVEHGHRDRPGGQVVLRASATVERLRLVVADSGAWRDPVAGGDLARGHGLGLMRALVDEVAVRPGPGGTVVELRTRITP</sequence>
<dbReference type="InterPro" id="IPR036890">
    <property type="entry name" value="HATPase_C_sf"/>
</dbReference>
<dbReference type="InterPro" id="IPR003661">
    <property type="entry name" value="HisK_dim/P_dom"/>
</dbReference>
<dbReference type="PROSITE" id="PS50110">
    <property type="entry name" value="RESPONSE_REGULATORY"/>
    <property type="match status" value="1"/>
</dbReference>
<dbReference type="SMART" id="SM00448">
    <property type="entry name" value="REC"/>
    <property type="match status" value="1"/>
</dbReference>
<feature type="compositionally biased region" description="Basic and acidic residues" evidence="9">
    <location>
        <begin position="582"/>
        <end position="596"/>
    </location>
</feature>